<proteinExistence type="predicted"/>
<name>A0A2V3ZYT2_9BACT</name>
<dbReference type="OrthoDB" id="1121664at2"/>
<dbReference type="RefSeq" id="WP_110360428.1">
    <property type="nucleotide sequence ID" value="NZ_QFLI01000003.1"/>
</dbReference>
<evidence type="ECO:0000313" key="2">
    <source>
        <dbReference type="Proteomes" id="UP000248079"/>
    </source>
</evidence>
<comment type="caution">
    <text evidence="1">The sequence shown here is derived from an EMBL/GenBank/DDBJ whole genome shotgun (WGS) entry which is preliminary data.</text>
</comment>
<gene>
    <name evidence="1" type="ORF">DF185_09105</name>
</gene>
<evidence type="ECO:0000313" key="1">
    <source>
        <dbReference type="EMBL" id="PXY01619.1"/>
    </source>
</evidence>
<reference evidence="1 2" key="1">
    <citation type="submission" date="2018-05" db="EMBL/GenBank/DDBJ databases">
        <title>Marinifilum breve JC075T sp. nov., a marine bacterium isolated from Yongle Blue Hole in the South China Sea.</title>
        <authorList>
            <person name="Fu T."/>
        </authorList>
    </citation>
    <scope>NUCLEOTIDE SEQUENCE [LARGE SCALE GENOMIC DNA]</scope>
    <source>
        <strain evidence="1 2">JC075</strain>
    </source>
</reference>
<dbReference type="Proteomes" id="UP000248079">
    <property type="component" value="Unassembled WGS sequence"/>
</dbReference>
<evidence type="ECO:0008006" key="3">
    <source>
        <dbReference type="Google" id="ProtNLM"/>
    </source>
</evidence>
<organism evidence="1 2">
    <name type="scientific">Marinifilum breve</name>
    <dbReference type="NCBI Taxonomy" id="2184082"/>
    <lineage>
        <taxon>Bacteria</taxon>
        <taxon>Pseudomonadati</taxon>
        <taxon>Bacteroidota</taxon>
        <taxon>Bacteroidia</taxon>
        <taxon>Marinilabiliales</taxon>
        <taxon>Marinifilaceae</taxon>
    </lineage>
</organism>
<dbReference type="EMBL" id="QFLI01000003">
    <property type="protein sequence ID" value="PXY01619.1"/>
    <property type="molecule type" value="Genomic_DNA"/>
</dbReference>
<dbReference type="AlphaFoldDB" id="A0A2V3ZYT2"/>
<protein>
    <recommendedName>
        <fullName evidence="3">HTH cro/C1-type domain-containing protein</fullName>
    </recommendedName>
</protein>
<sequence length="102" mass="11531">MTSNKNIPINELILSEMKNQDLSISAMAKKLDLSLNATYNTFRKTSIQTDRLAQISEILQVNFFKILGSQIPAENPVDPKIEELRTENETLKEVIRLLGGNK</sequence>
<accession>A0A2V3ZYT2</accession>
<keyword evidence="2" id="KW-1185">Reference proteome</keyword>